<proteinExistence type="predicted"/>
<dbReference type="PROSITE" id="PS51257">
    <property type="entry name" value="PROKAR_LIPOPROTEIN"/>
    <property type="match status" value="1"/>
</dbReference>
<accession>A0ABP5JNZ1</accession>
<keyword evidence="1" id="KW-0812">Transmembrane</keyword>
<keyword evidence="3" id="KW-1185">Reference proteome</keyword>
<reference evidence="3" key="1">
    <citation type="journal article" date="2019" name="Int. J. Syst. Evol. Microbiol.">
        <title>The Global Catalogue of Microorganisms (GCM) 10K type strain sequencing project: providing services to taxonomists for standard genome sequencing and annotation.</title>
        <authorList>
            <consortium name="The Broad Institute Genomics Platform"/>
            <consortium name="The Broad Institute Genome Sequencing Center for Infectious Disease"/>
            <person name="Wu L."/>
            <person name="Ma J."/>
        </authorList>
    </citation>
    <scope>NUCLEOTIDE SEQUENCE [LARGE SCALE GENOMIC DNA]</scope>
    <source>
        <strain evidence="3">JCM 13850</strain>
    </source>
</reference>
<comment type="caution">
    <text evidence="2">The sequence shown here is derived from an EMBL/GenBank/DDBJ whole genome shotgun (WGS) entry which is preliminary data.</text>
</comment>
<dbReference type="RefSeq" id="WP_344261018.1">
    <property type="nucleotide sequence ID" value="NZ_BAAAMR010000003.1"/>
</dbReference>
<feature type="transmembrane region" description="Helical" evidence="1">
    <location>
        <begin position="36"/>
        <end position="54"/>
    </location>
</feature>
<dbReference type="Proteomes" id="UP001501020">
    <property type="component" value="Unassembled WGS sequence"/>
</dbReference>
<protein>
    <submittedName>
        <fullName evidence="2">Uncharacterized protein</fullName>
    </submittedName>
</protein>
<evidence type="ECO:0000256" key="1">
    <source>
        <dbReference type="SAM" id="Phobius"/>
    </source>
</evidence>
<keyword evidence="1" id="KW-0472">Membrane</keyword>
<keyword evidence="1" id="KW-1133">Transmembrane helix</keyword>
<evidence type="ECO:0000313" key="2">
    <source>
        <dbReference type="EMBL" id="GAA2120683.1"/>
    </source>
</evidence>
<sequence>MAAIWRVRAGVALPGLVFAGACVAFGARGVSPADWAVTVALLGVPVATGYLLRLRAPGTPVGAALSWVGAAPAAVFAVEDWGETVTAPHPWPDAEILYTLKLGAWVWNPAGFAALRLVFPDGLLPRRGWRIAAGAVAAGIWLNLTMSFVQPADEVDRLHEPHGPDLSAGGRASRVASAGYGSSLTINTRGPSRLRAGVYRRRIENHIRDGNTTLV</sequence>
<gene>
    <name evidence="2" type="ORF">GCM10009727_05580</name>
</gene>
<evidence type="ECO:0000313" key="3">
    <source>
        <dbReference type="Proteomes" id="UP001501020"/>
    </source>
</evidence>
<dbReference type="EMBL" id="BAAAMR010000003">
    <property type="protein sequence ID" value="GAA2120683.1"/>
    <property type="molecule type" value="Genomic_DNA"/>
</dbReference>
<organism evidence="2 3">
    <name type="scientific">Actinomadura napierensis</name>
    <dbReference type="NCBI Taxonomy" id="267854"/>
    <lineage>
        <taxon>Bacteria</taxon>
        <taxon>Bacillati</taxon>
        <taxon>Actinomycetota</taxon>
        <taxon>Actinomycetes</taxon>
        <taxon>Streptosporangiales</taxon>
        <taxon>Thermomonosporaceae</taxon>
        <taxon>Actinomadura</taxon>
    </lineage>
</organism>
<name>A0ABP5JNZ1_9ACTN</name>